<dbReference type="OrthoDB" id="5771769at2759"/>
<dbReference type="GeneID" id="108675023"/>
<protein>
    <recommendedName>
        <fullName evidence="11">Probable nuclear hormone receptor HR3</fullName>
    </recommendedName>
    <alternativeName>
        <fullName evidence="12">Nuclear receptor subfamily 1 group F member 4</fullName>
    </alternativeName>
</protein>
<dbReference type="RefSeq" id="XP_018018497.1">
    <property type="nucleotide sequence ID" value="XM_018163008.1"/>
</dbReference>
<dbReference type="Gene3D" id="3.30.50.10">
    <property type="entry name" value="Erythroid Transcription Factor GATA-1, subunit A"/>
    <property type="match status" value="1"/>
</dbReference>
<keyword evidence="2" id="KW-0479">Metal-binding</keyword>
<evidence type="ECO:0000313" key="16">
    <source>
        <dbReference type="RefSeq" id="XP_018018497.1"/>
    </source>
</evidence>
<gene>
    <name evidence="16" type="primary">LOC108675023</name>
</gene>
<evidence type="ECO:0000256" key="3">
    <source>
        <dbReference type="ARBA" id="ARBA00022771"/>
    </source>
</evidence>
<sequence>MDDTGLDLDTTGLLRVSGVLQDTDSMSDMNNMNDHNNLNNMNDPNNMNNMSDPDSQDDDMMGNMTHLNPHPQFKTQQQESQLSTTTPSLLGACFSAGGSSSSNIGGPSLLNITSIPNLTSPPLNCPNTSQPDRSLHQQPHSSNPSSGYDSNRSFLETCEDFSLDEMSSDRSASNIPPLHNISAPKMGLLDRKADRDLINEILAGINEDRNRDMADTTTPTSSTPTPTSRAPSVVDKKCNSIKAQIEIIPCKVCGDKSSGVHYGVITCEGCKGFFRRSQSSVVNYQCPRQKNCVVDRVNRNRCQYCRLQKCLQLGMSRD</sequence>
<evidence type="ECO:0000256" key="9">
    <source>
        <dbReference type="ARBA" id="ARBA00023242"/>
    </source>
</evidence>
<feature type="region of interest" description="Disordered" evidence="13">
    <location>
        <begin position="120"/>
        <end position="151"/>
    </location>
</feature>
<evidence type="ECO:0000259" key="14">
    <source>
        <dbReference type="PROSITE" id="PS51030"/>
    </source>
</evidence>
<name>A0A8B7NXM3_HYAAZ</name>
<dbReference type="PROSITE" id="PS51030">
    <property type="entry name" value="NUCLEAR_REC_DBD_2"/>
    <property type="match status" value="1"/>
</dbReference>
<dbReference type="CDD" id="cd06968">
    <property type="entry name" value="NR_DBD_ROR"/>
    <property type="match status" value="1"/>
</dbReference>
<dbReference type="InterPro" id="IPR001628">
    <property type="entry name" value="Znf_hrmn_rcpt"/>
</dbReference>
<keyword evidence="5" id="KW-0805">Transcription regulation</keyword>
<comment type="function">
    <text evidence="10">Putative receptor whose ligand is not yet known.</text>
</comment>
<dbReference type="GO" id="GO:0000978">
    <property type="term" value="F:RNA polymerase II cis-regulatory region sequence-specific DNA binding"/>
    <property type="evidence" value="ECO:0007669"/>
    <property type="project" value="TreeGrafter"/>
</dbReference>
<keyword evidence="8 16" id="KW-0675">Receptor</keyword>
<evidence type="ECO:0000256" key="6">
    <source>
        <dbReference type="ARBA" id="ARBA00023125"/>
    </source>
</evidence>
<dbReference type="Pfam" id="PF00105">
    <property type="entry name" value="zf-C4"/>
    <property type="match status" value="1"/>
</dbReference>
<evidence type="ECO:0000256" key="5">
    <source>
        <dbReference type="ARBA" id="ARBA00023015"/>
    </source>
</evidence>
<feature type="non-terminal residue" evidence="16">
    <location>
        <position position="318"/>
    </location>
</feature>
<keyword evidence="7" id="KW-0804">Transcription</keyword>
<keyword evidence="9" id="KW-0539">Nucleus</keyword>
<evidence type="ECO:0000256" key="1">
    <source>
        <dbReference type="ARBA" id="ARBA00004123"/>
    </source>
</evidence>
<keyword evidence="3" id="KW-0863">Zinc-finger</keyword>
<dbReference type="KEGG" id="hazt:108675023"/>
<dbReference type="GO" id="GO:0008270">
    <property type="term" value="F:zinc ion binding"/>
    <property type="evidence" value="ECO:0007669"/>
    <property type="project" value="UniProtKB-KW"/>
</dbReference>
<feature type="region of interest" description="Disordered" evidence="13">
    <location>
        <begin position="40"/>
        <end position="85"/>
    </location>
</feature>
<feature type="compositionally biased region" description="Low complexity" evidence="13">
    <location>
        <begin position="40"/>
        <end position="53"/>
    </location>
</feature>
<dbReference type="FunFam" id="3.30.50.10:FF:000003">
    <property type="entry name" value="Nuclear orphan receptor ROR-beta"/>
    <property type="match status" value="1"/>
</dbReference>
<organism evidence="15 16">
    <name type="scientific">Hyalella azteca</name>
    <name type="common">Amphipod</name>
    <dbReference type="NCBI Taxonomy" id="294128"/>
    <lineage>
        <taxon>Eukaryota</taxon>
        <taxon>Metazoa</taxon>
        <taxon>Ecdysozoa</taxon>
        <taxon>Arthropoda</taxon>
        <taxon>Crustacea</taxon>
        <taxon>Multicrustacea</taxon>
        <taxon>Malacostraca</taxon>
        <taxon>Eumalacostraca</taxon>
        <taxon>Peracarida</taxon>
        <taxon>Amphipoda</taxon>
        <taxon>Senticaudata</taxon>
        <taxon>Talitrida</taxon>
        <taxon>Talitroidea</taxon>
        <taxon>Hyalellidae</taxon>
        <taxon>Hyalella</taxon>
    </lineage>
</organism>
<evidence type="ECO:0000256" key="10">
    <source>
        <dbReference type="ARBA" id="ARBA00055215"/>
    </source>
</evidence>
<evidence type="ECO:0000256" key="11">
    <source>
        <dbReference type="ARBA" id="ARBA00072676"/>
    </source>
</evidence>
<dbReference type="PANTHER" id="PTHR45805:SF2">
    <property type="entry name" value="NUCLEAR HORMONE RECEPTOR HR3-RELATED"/>
    <property type="match status" value="1"/>
</dbReference>
<dbReference type="PRINTS" id="PR00047">
    <property type="entry name" value="STROIDFINGER"/>
</dbReference>
<comment type="subcellular location">
    <subcellularLocation>
        <location evidence="1">Nucleus</location>
    </subcellularLocation>
</comment>
<keyword evidence="15" id="KW-1185">Reference proteome</keyword>
<keyword evidence="4" id="KW-0862">Zinc</keyword>
<dbReference type="PANTHER" id="PTHR45805">
    <property type="entry name" value="NUCLEAR HORMONE RECEPTOR HR3-RELATED"/>
    <property type="match status" value="1"/>
</dbReference>
<evidence type="ECO:0000256" key="2">
    <source>
        <dbReference type="ARBA" id="ARBA00022723"/>
    </source>
</evidence>
<proteinExistence type="predicted"/>
<dbReference type="GO" id="GO:0005634">
    <property type="term" value="C:nucleus"/>
    <property type="evidence" value="ECO:0007669"/>
    <property type="project" value="UniProtKB-SubCell"/>
</dbReference>
<evidence type="ECO:0000256" key="7">
    <source>
        <dbReference type="ARBA" id="ARBA00023163"/>
    </source>
</evidence>
<feature type="domain" description="Nuclear receptor" evidence="14">
    <location>
        <begin position="247"/>
        <end position="318"/>
    </location>
</feature>
<evidence type="ECO:0000256" key="8">
    <source>
        <dbReference type="ARBA" id="ARBA00023170"/>
    </source>
</evidence>
<dbReference type="SMART" id="SM00399">
    <property type="entry name" value="ZnF_C4"/>
    <property type="match status" value="1"/>
</dbReference>
<dbReference type="GO" id="GO:0004879">
    <property type="term" value="F:nuclear receptor activity"/>
    <property type="evidence" value="ECO:0007669"/>
    <property type="project" value="TreeGrafter"/>
</dbReference>
<accession>A0A8B7NXM3</accession>
<feature type="region of interest" description="Disordered" evidence="13">
    <location>
        <begin position="209"/>
        <end position="232"/>
    </location>
</feature>
<dbReference type="SUPFAM" id="SSF57716">
    <property type="entry name" value="Glucocorticoid receptor-like (DNA-binding domain)"/>
    <property type="match status" value="1"/>
</dbReference>
<reference evidence="16" key="1">
    <citation type="submission" date="2025-08" db="UniProtKB">
        <authorList>
            <consortium name="RefSeq"/>
        </authorList>
    </citation>
    <scope>IDENTIFICATION</scope>
    <source>
        <tissue evidence="16">Whole organism</tissue>
    </source>
</reference>
<dbReference type="InterPro" id="IPR044101">
    <property type="entry name" value="NR_DBD_ROR"/>
</dbReference>
<feature type="compositionally biased region" description="Low complexity" evidence="13">
    <location>
        <begin position="216"/>
        <end position="228"/>
    </location>
</feature>
<evidence type="ECO:0000313" key="15">
    <source>
        <dbReference type="Proteomes" id="UP000694843"/>
    </source>
</evidence>
<dbReference type="PROSITE" id="PS00031">
    <property type="entry name" value="NUCLEAR_REC_DBD_1"/>
    <property type="match status" value="1"/>
</dbReference>
<dbReference type="AlphaFoldDB" id="A0A8B7NXM3"/>
<dbReference type="InterPro" id="IPR013088">
    <property type="entry name" value="Znf_NHR/GATA"/>
</dbReference>
<evidence type="ECO:0000256" key="12">
    <source>
        <dbReference type="ARBA" id="ARBA00077334"/>
    </source>
</evidence>
<evidence type="ECO:0000256" key="13">
    <source>
        <dbReference type="SAM" id="MobiDB-lite"/>
    </source>
</evidence>
<keyword evidence="6" id="KW-0238">DNA-binding</keyword>
<evidence type="ECO:0000256" key="4">
    <source>
        <dbReference type="ARBA" id="ARBA00022833"/>
    </source>
</evidence>
<dbReference type="Proteomes" id="UP000694843">
    <property type="component" value="Unplaced"/>
</dbReference>
<feature type="compositionally biased region" description="Low complexity" evidence="13">
    <location>
        <begin position="75"/>
        <end position="85"/>
    </location>
</feature>